<proteinExistence type="predicted"/>
<dbReference type="AlphaFoldDB" id="A0A0H2RCV4"/>
<dbReference type="EMBL" id="KQ086059">
    <property type="protein sequence ID" value="KLO09342.1"/>
    <property type="molecule type" value="Genomic_DNA"/>
</dbReference>
<evidence type="ECO:0000313" key="3">
    <source>
        <dbReference type="Proteomes" id="UP000053477"/>
    </source>
</evidence>
<protein>
    <submittedName>
        <fullName evidence="2">Uncharacterized protein</fullName>
    </submittedName>
</protein>
<gene>
    <name evidence="2" type="ORF">SCHPADRAFT_834136</name>
</gene>
<feature type="region of interest" description="Disordered" evidence="1">
    <location>
        <begin position="131"/>
        <end position="166"/>
    </location>
</feature>
<name>A0A0H2RCV4_9AGAM</name>
<dbReference type="OrthoDB" id="3262301at2759"/>
<reference evidence="2 3" key="1">
    <citation type="submission" date="2015-04" db="EMBL/GenBank/DDBJ databases">
        <title>Complete genome sequence of Schizopora paradoxa KUC8140, a cosmopolitan wood degrader in East Asia.</title>
        <authorList>
            <consortium name="DOE Joint Genome Institute"/>
            <person name="Min B."/>
            <person name="Park H."/>
            <person name="Jang Y."/>
            <person name="Kim J.-J."/>
            <person name="Kim K.H."/>
            <person name="Pangilinan J."/>
            <person name="Lipzen A."/>
            <person name="Riley R."/>
            <person name="Grigoriev I.V."/>
            <person name="Spatafora J.W."/>
            <person name="Choi I.-G."/>
        </authorList>
    </citation>
    <scope>NUCLEOTIDE SEQUENCE [LARGE SCALE GENOMIC DNA]</scope>
    <source>
        <strain evidence="2 3">KUC8140</strain>
    </source>
</reference>
<feature type="compositionally biased region" description="Basic and acidic residues" evidence="1">
    <location>
        <begin position="32"/>
        <end position="48"/>
    </location>
</feature>
<organism evidence="2 3">
    <name type="scientific">Schizopora paradoxa</name>
    <dbReference type="NCBI Taxonomy" id="27342"/>
    <lineage>
        <taxon>Eukaryota</taxon>
        <taxon>Fungi</taxon>
        <taxon>Dikarya</taxon>
        <taxon>Basidiomycota</taxon>
        <taxon>Agaricomycotina</taxon>
        <taxon>Agaricomycetes</taxon>
        <taxon>Hymenochaetales</taxon>
        <taxon>Schizoporaceae</taxon>
        <taxon>Schizopora</taxon>
    </lineage>
</organism>
<feature type="compositionally biased region" description="Low complexity" evidence="1">
    <location>
        <begin position="142"/>
        <end position="166"/>
    </location>
</feature>
<evidence type="ECO:0000256" key="1">
    <source>
        <dbReference type="SAM" id="MobiDB-lite"/>
    </source>
</evidence>
<dbReference type="InParanoid" id="A0A0H2RCV4"/>
<keyword evidence="3" id="KW-1185">Reference proteome</keyword>
<accession>A0A0H2RCV4</accession>
<sequence length="227" mass="23841">MPAEIKFNNLGIPYLVEFANISIRSSSLFSKKNKDGKKGAAKKEIKKDDKKKKLPPPPIRCPTCGHLPSHSPRGDDDDEHGARPGGLHIRFASASGSTLQLTPGAPSQKLSDRRLAKLRWAIATAVTRAGMTTPANEDGNPADSASSAGSSSDGHSSARSTASTASKQSLFKGTYGQVKEALKNAGLVATPCPETGFENATRLGALFVANSKTTGDGLQLTKLTLWG</sequence>
<feature type="region of interest" description="Disordered" evidence="1">
    <location>
        <begin position="29"/>
        <end position="88"/>
    </location>
</feature>
<evidence type="ECO:0000313" key="2">
    <source>
        <dbReference type="EMBL" id="KLO09342.1"/>
    </source>
</evidence>
<dbReference type="Proteomes" id="UP000053477">
    <property type="component" value="Unassembled WGS sequence"/>
</dbReference>